<feature type="domain" description="Beta-ketoacyl-[acyl-carrier-protein] synthase III C-terminal" evidence="3">
    <location>
        <begin position="246"/>
        <end position="331"/>
    </location>
</feature>
<accession>A0A926IKM9</accession>
<dbReference type="Gene3D" id="3.40.47.10">
    <property type="match status" value="1"/>
</dbReference>
<dbReference type="SUPFAM" id="SSF53901">
    <property type="entry name" value="Thiolase-like"/>
    <property type="match status" value="1"/>
</dbReference>
<evidence type="ECO:0000313" key="6">
    <source>
        <dbReference type="Proteomes" id="UP000651085"/>
    </source>
</evidence>
<protein>
    <submittedName>
        <fullName evidence="5">Ketoacyl-ACP synthase III</fullName>
    </submittedName>
</protein>
<dbReference type="GO" id="GO:0044550">
    <property type="term" value="P:secondary metabolite biosynthetic process"/>
    <property type="evidence" value="ECO:0007669"/>
    <property type="project" value="TreeGrafter"/>
</dbReference>
<evidence type="ECO:0000259" key="4">
    <source>
        <dbReference type="Pfam" id="PF08545"/>
    </source>
</evidence>
<keyword evidence="6" id="KW-1185">Reference proteome</keyword>
<dbReference type="InterPro" id="IPR013747">
    <property type="entry name" value="ACP_syn_III_C"/>
</dbReference>
<feature type="domain" description="Beta-ketoacyl-[acyl-carrier-protein] synthase III N-terminal" evidence="4">
    <location>
        <begin position="109"/>
        <end position="186"/>
    </location>
</feature>
<proteinExistence type="predicted"/>
<dbReference type="InterPro" id="IPR016039">
    <property type="entry name" value="Thiolase-like"/>
</dbReference>
<evidence type="ECO:0000259" key="3">
    <source>
        <dbReference type="Pfam" id="PF08541"/>
    </source>
</evidence>
<evidence type="ECO:0000256" key="2">
    <source>
        <dbReference type="ARBA" id="ARBA00023315"/>
    </source>
</evidence>
<dbReference type="GO" id="GO:0006633">
    <property type="term" value="P:fatty acid biosynthetic process"/>
    <property type="evidence" value="ECO:0007669"/>
    <property type="project" value="InterPro"/>
</dbReference>
<dbReference type="Pfam" id="PF08541">
    <property type="entry name" value="ACP_syn_III_C"/>
    <property type="match status" value="1"/>
</dbReference>
<dbReference type="PANTHER" id="PTHR34069:SF2">
    <property type="entry name" value="BETA-KETOACYL-[ACYL-CARRIER-PROTEIN] SYNTHASE III"/>
    <property type="match status" value="1"/>
</dbReference>
<dbReference type="PANTHER" id="PTHR34069">
    <property type="entry name" value="3-OXOACYL-[ACYL-CARRIER-PROTEIN] SYNTHASE 3"/>
    <property type="match status" value="1"/>
</dbReference>
<dbReference type="EMBL" id="JACRTF010000001">
    <property type="protein sequence ID" value="MBC8594087.1"/>
    <property type="molecule type" value="Genomic_DNA"/>
</dbReference>
<dbReference type="NCBIfam" id="NF006829">
    <property type="entry name" value="PRK09352.1"/>
    <property type="match status" value="1"/>
</dbReference>
<organism evidence="5 6">
    <name type="scientific">Jilunia laotingensis</name>
    <dbReference type="NCBI Taxonomy" id="2763675"/>
    <lineage>
        <taxon>Bacteria</taxon>
        <taxon>Pseudomonadati</taxon>
        <taxon>Bacteroidota</taxon>
        <taxon>Bacteroidia</taxon>
        <taxon>Bacteroidales</taxon>
        <taxon>Bacteroidaceae</taxon>
        <taxon>Jilunia</taxon>
    </lineage>
</organism>
<dbReference type="AlphaFoldDB" id="A0A926IKM9"/>
<dbReference type="InterPro" id="IPR013751">
    <property type="entry name" value="ACP_syn_III_N"/>
</dbReference>
<evidence type="ECO:0000313" key="5">
    <source>
        <dbReference type="EMBL" id="MBC8594087.1"/>
    </source>
</evidence>
<dbReference type="GO" id="GO:0004315">
    <property type="term" value="F:3-oxoacyl-[acyl-carrier-protein] synthase activity"/>
    <property type="evidence" value="ECO:0007669"/>
    <property type="project" value="InterPro"/>
</dbReference>
<sequence>MSAFIKAISYYLPGRVLDNHELVTEFPEWTVEKVASKVGISERHISAPDETATDMAVKAAEKLFAEHSEIKCAEIDFVMLCTQSPDYFLPTSACMIQDRLGLNTHCGALDFNLGCSGYVYGLSLSKGLLAAGIARNVLLLTSETYTKYIHFKDKGNRTIFADAASATLISGNGFAEIGDFSLGTDGRGADNLIVRSGCARYPKPFRDIVYDENGNPVSSDHLYMNGSEIFNFTLETVPVLVADILVKNNVAQNDIDLFVFHQANKYMMNFLRRKLKIEEDKFYYSLDKFGNTVSSTIPIALKEAAREHKLDGKVLLAGFGVGYSWGGAVLTVNSRRL</sequence>
<gene>
    <name evidence="5" type="ORF">H8744_12685</name>
</gene>
<comment type="caution">
    <text evidence="5">The sequence shown here is derived from an EMBL/GenBank/DDBJ whole genome shotgun (WGS) entry which is preliminary data.</text>
</comment>
<keyword evidence="2" id="KW-0012">Acyltransferase</keyword>
<reference evidence="5" key="1">
    <citation type="submission" date="2020-08" db="EMBL/GenBank/DDBJ databases">
        <title>Genome public.</title>
        <authorList>
            <person name="Liu C."/>
            <person name="Sun Q."/>
        </authorList>
    </citation>
    <scope>NUCLEOTIDE SEQUENCE</scope>
    <source>
        <strain evidence="5">N12</strain>
    </source>
</reference>
<dbReference type="Pfam" id="PF08545">
    <property type="entry name" value="ACP_syn_III"/>
    <property type="match status" value="1"/>
</dbReference>
<evidence type="ECO:0000256" key="1">
    <source>
        <dbReference type="ARBA" id="ARBA00022679"/>
    </source>
</evidence>
<keyword evidence="1" id="KW-0808">Transferase</keyword>
<dbReference type="RefSeq" id="WP_262435189.1">
    <property type="nucleotide sequence ID" value="NZ_JACRTF010000001.1"/>
</dbReference>
<dbReference type="Proteomes" id="UP000651085">
    <property type="component" value="Unassembled WGS sequence"/>
</dbReference>
<name>A0A926IKM9_9BACT</name>
<dbReference type="CDD" id="cd00830">
    <property type="entry name" value="KAS_III"/>
    <property type="match status" value="1"/>
</dbReference>